<evidence type="ECO:0000313" key="3">
    <source>
        <dbReference type="Proteomes" id="UP000223606"/>
    </source>
</evidence>
<name>A0A2C9D7J5_9HYPH</name>
<dbReference type="SUPFAM" id="SSF52172">
    <property type="entry name" value="CheY-like"/>
    <property type="match status" value="1"/>
</dbReference>
<sequence>MNETNRTGTDASRPSSGGVKRLLDDLRQARVLVIHPQDEEGEALIRQLRRIGCDVRAAWPVPAALPANVDTVFVLIDQGRAEDVLWRGEMDGPTVIAILDYESPTSLKALVDWNAHGVVTKPVRASGILSSLVLARYQRGYQDRLLSKVRKLEETLKARREIERASKVLMRLKGISDHEAYQLLRTQATSRRVPIAEVAASVIAAAAAFEDFGLTGRAGDE</sequence>
<dbReference type="OrthoDB" id="7366028at2"/>
<dbReference type="InterPro" id="IPR008327">
    <property type="entry name" value="Sig_transdc_resp-reg_antiterm"/>
</dbReference>
<dbReference type="InterPro" id="IPR049021">
    <property type="entry name" value="AmiR_N"/>
</dbReference>
<proteinExistence type="predicted"/>
<dbReference type="Proteomes" id="UP000223606">
    <property type="component" value="Chromosome 1"/>
</dbReference>
<dbReference type="Gene3D" id="1.10.10.10">
    <property type="entry name" value="Winged helix-like DNA-binding domain superfamily/Winged helix DNA-binding domain"/>
    <property type="match status" value="1"/>
</dbReference>
<organism evidence="2 3">
    <name type="scientific">Hartmannibacter diazotrophicus</name>
    <dbReference type="NCBI Taxonomy" id="1482074"/>
    <lineage>
        <taxon>Bacteria</taxon>
        <taxon>Pseudomonadati</taxon>
        <taxon>Pseudomonadota</taxon>
        <taxon>Alphaproteobacteria</taxon>
        <taxon>Hyphomicrobiales</taxon>
        <taxon>Pleomorphomonadaceae</taxon>
        <taxon>Hartmannibacter</taxon>
    </lineage>
</organism>
<evidence type="ECO:0000313" key="2">
    <source>
        <dbReference type="EMBL" id="SON55721.1"/>
    </source>
</evidence>
<dbReference type="AlphaFoldDB" id="A0A2C9D7J5"/>
<dbReference type="SMART" id="SM01012">
    <property type="entry name" value="ANTAR"/>
    <property type="match status" value="1"/>
</dbReference>
<dbReference type="Pfam" id="PF21332">
    <property type="entry name" value="AmiR_N"/>
    <property type="match status" value="1"/>
</dbReference>
<dbReference type="Pfam" id="PF03861">
    <property type="entry name" value="ANTAR"/>
    <property type="match status" value="1"/>
</dbReference>
<dbReference type="InterPro" id="IPR005561">
    <property type="entry name" value="ANTAR"/>
</dbReference>
<accession>A0A2C9D7J5</accession>
<dbReference type="Gene3D" id="3.40.50.2300">
    <property type="match status" value="1"/>
</dbReference>
<evidence type="ECO:0000259" key="1">
    <source>
        <dbReference type="PROSITE" id="PS50921"/>
    </source>
</evidence>
<gene>
    <name evidence="2" type="primary">amiR</name>
    <name evidence="2" type="ORF">HDIA_2180</name>
</gene>
<keyword evidence="3" id="KW-1185">Reference proteome</keyword>
<dbReference type="InterPro" id="IPR011006">
    <property type="entry name" value="CheY-like_superfamily"/>
</dbReference>
<dbReference type="KEGG" id="hdi:HDIA_2180"/>
<dbReference type="PIRSF" id="PIRSF036382">
    <property type="entry name" value="RR_antiterm"/>
    <property type="match status" value="1"/>
</dbReference>
<protein>
    <submittedName>
        <fullName evidence="2">Aliphatic amidase regulator</fullName>
    </submittedName>
</protein>
<dbReference type="EMBL" id="LT960614">
    <property type="protein sequence ID" value="SON55721.1"/>
    <property type="molecule type" value="Genomic_DNA"/>
</dbReference>
<feature type="domain" description="ANTAR" evidence="1">
    <location>
        <begin position="142"/>
        <end position="203"/>
    </location>
</feature>
<dbReference type="PROSITE" id="PS50921">
    <property type="entry name" value="ANTAR"/>
    <property type="match status" value="1"/>
</dbReference>
<reference evidence="3" key="1">
    <citation type="submission" date="2017-09" db="EMBL/GenBank/DDBJ databases">
        <title>Genome sequence of Nannocystis excedens DSM 71.</title>
        <authorList>
            <person name="Blom J."/>
        </authorList>
    </citation>
    <scope>NUCLEOTIDE SEQUENCE [LARGE SCALE GENOMIC DNA]</scope>
    <source>
        <strain evidence="3">type strain: E19</strain>
    </source>
</reference>
<dbReference type="InterPro" id="IPR036388">
    <property type="entry name" value="WH-like_DNA-bd_sf"/>
</dbReference>
<dbReference type="GO" id="GO:0003723">
    <property type="term" value="F:RNA binding"/>
    <property type="evidence" value="ECO:0007669"/>
    <property type="project" value="InterPro"/>
</dbReference>